<keyword evidence="4" id="KW-1185">Reference proteome</keyword>
<protein>
    <submittedName>
        <fullName evidence="3">RNA-binding protein</fullName>
    </submittedName>
</protein>
<dbReference type="Proteomes" id="UP000798808">
    <property type="component" value="Unassembled WGS sequence"/>
</dbReference>
<gene>
    <name evidence="3" type="ORF">E1163_06315</name>
</gene>
<keyword evidence="1" id="KW-0694">RNA-binding</keyword>
<proteinExistence type="predicted"/>
<dbReference type="InterPro" id="IPR012677">
    <property type="entry name" value="Nucleotide-bd_a/b_plait_sf"/>
</dbReference>
<evidence type="ECO:0000256" key="1">
    <source>
        <dbReference type="ARBA" id="ARBA00022884"/>
    </source>
</evidence>
<dbReference type="SUPFAM" id="SSF54928">
    <property type="entry name" value="RNA-binding domain, RBD"/>
    <property type="match status" value="1"/>
</dbReference>
<accession>A0ABW9RKD9</accession>
<dbReference type="PANTHER" id="PTHR48027">
    <property type="entry name" value="HETEROGENEOUS NUCLEAR RIBONUCLEOPROTEIN 87F-RELATED"/>
    <property type="match status" value="1"/>
</dbReference>
<sequence length="84" mass="9656">MNIFVAKLNYRTTSEELQRQFEAFGEVTSAKVIFDRETQRSKGFGFVEMPDDDAAREAIQALNESEFDGRTIVVKEARPKTETY</sequence>
<comment type="caution">
    <text evidence="3">The sequence shown here is derived from an EMBL/GenBank/DDBJ whole genome shotgun (WGS) entry which is preliminary data.</text>
</comment>
<feature type="domain" description="RRM" evidence="2">
    <location>
        <begin position="1"/>
        <end position="79"/>
    </location>
</feature>
<evidence type="ECO:0000313" key="3">
    <source>
        <dbReference type="EMBL" id="MTI24554.1"/>
    </source>
</evidence>
<dbReference type="InterPro" id="IPR035979">
    <property type="entry name" value="RBD_domain_sf"/>
</dbReference>
<dbReference type="CDD" id="cd21608">
    <property type="entry name" value="RRM2_NsCP33_like"/>
    <property type="match status" value="1"/>
</dbReference>
<name>A0ABW9RKD9_9BACT</name>
<evidence type="ECO:0000313" key="4">
    <source>
        <dbReference type="Proteomes" id="UP000798808"/>
    </source>
</evidence>
<dbReference type="Gene3D" id="3.30.70.330">
    <property type="match status" value="1"/>
</dbReference>
<dbReference type="SMART" id="SM00360">
    <property type="entry name" value="RRM"/>
    <property type="match status" value="1"/>
</dbReference>
<dbReference type="RefSeq" id="WP_155170597.1">
    <property type="nucleotide sequence ID" value="NZ_BAAAFL010000005.1"/>
</dbReference>
<dbReference type="InterPro" id="IPR052462">
    <property type="entry name" value="SLIRP/GR-RBP-like"/>
</dbReference>
<reference evidence="3 4" key="1">
    <citation type="submission" date="2019-02" db="EMBL/GenBank/DDBJ databases">
        <authorList>
            <person name="Goldberg S.R."/>
            <person name="Haltli B.A."/>
            <person name="Correa H."/>
            <person name="Russell K.G."/>
        </authorList>
    </citation>
    <scope>NUCLEOTIDE SEQUENCE [LARGE SCALE GENOMIC DNA]</scope>
    <source>
        <strain evidence="3 4">JCM 16186</strain>
    </source>
</reference>
<dbReference type="EMBL" id="SMLW01000428">
    <property type="protein sequence ID" value="MTI24554.1"/>
    <property type="molecule type" value="Genomic_DNA"/>
</dbReference>
<dbReference type="InterPro" id="IPR000504">
    <property type="entry name" value="RRM_dom"/>
</dbReference>
<dbReference type="InterPro" id="IPR048289">
    <property type="entry name" value="RRM2_NsCP33-like"/>
</dbReference>
<dbReference type="PROSITE" id="PS50102">
    <property type="entry name" value="RRM"/>
    <property type="match status" value="1"/>
</dbReference>
<dbReference type="Pfam" id="PF00076">
    <property type="entry name" value="RRM_1"/>
    <property type="match status" value="1"/>
</dbReference>
<organism evidence="3 4">
    <name type="scientific">Fulvivirga kasyanovii</name>
    <dbReference type="NCBI Taxonomy" id="396812"/>
    <lineage>
        <taxon>Bacteria</taxon>
        <taxon>Pseudomonadati</taxon>
        <taxon>Bacteroidota</taxon>
        <taxon>Cytophagia</taxon>
        <taxon>Cytophagales</taxon>
        <taxon>Fulvivirgaceae</taxon>
        <taxon>Fulvivirga</taxon>
    </lineage>
</organism>
<evidence type="ECO:0000259" key="2">
    <source>
        <dbReference type="PROSITE" id="PS50102"/>
    </source>
</evidence>